<organism evidence="2 5">
    <name type="scientific">Labilibaculum euxinus</name>
    <dbReference type="NCBI Taxonomy" id="2686357"/>
    <lineage>
        <taxon>Bacteria</taxon>
        <taxon>Pseudomonadati</taxon>
        <taxon>Bacteroidota</taxon>
        <taxon>Bacteroidia</taxon>
        <taxon>Marinilabiliales</taxon>
        <taxon>Marinifilaceae</taxon>
        <taxon>Labilibaculum</taxon>
    </lineage>
</organism>
<dbReference type="Proteomes" id="UP000285951">
    <property type="component" value="Unassembled WGS sequence"/>
</dbReference>
<evidence type="ECO:0000256" key="1">
    <source>
        <dbReference type="SAM" id="SignalP"/>
    </source>
</evidence>
<dbReference type="AlphaFoldDB" id="A0A7M4D4U4"/>
<gene>
    <name evidence="3" type="ORF">DWB62_007580</name>
    <name evidence="2" type="ORF">GNY23_07580</name>
</gene>
<proteinExistence type="predicted"/>
<reference evidence="2 5" key="2">
    <citation type="submission" date="2019-12" db="EMBL/GenBank/DDBJ databases">
        <title>Draft genome sequence of Labilibaculum sp. strain 44 isolated from deep waters of Black Sea.</title>
        <authorList>
            <person name="Yadav S."/>
            <person name="Villanueva L."/>
        </authorList>
    </citation>
    <scope>NUCLEOTIDE SEQUENCE [LARGE SCALE GENOMIC DNA]</scope>
    <source>
        <strain evidence="2 5">44</strain>
    </source>
</reference>
<reference evidence="3 4" key="1">
    <citation type="submission" date="2019-11" db="EMBL/GenBank/DDBJ databases">
        <title>Draft genome sequence of Labilibaculum sp. strain SYP isolated from Black Sea.</title>
        <authorList>
            <person name="Yadav S."/>
            <person name="Villanueva L."/>
        </authorList>
    </citation>
    <scope>NUCLEOTIDE SEQUENCE [LARGE SCALE GENOMIC DNA]</scope>
    <source>
        <strain evidence="3 4">44</strain>
    </source>
</reference>
<evidence type="ECO:0000313" key="4">
    <source>
        <dbReference type="Proteomes" id="UP000285951"/>
    </source>
</evidence>
<dbReference type="EMBL" id="WOTW01000013">
    <property type="protein sequence ID" value="MUP37673.1"/>
    <property type="molecule type" value="Genomic_DNA"/>
</dbReference>
<keyword evidence="4" id="KW-1185">Reference proteome</keyword>
<evidence type="ECO:0008006" key="6">
    <source>
        <dbReference type="Google" id="ProtNLM"/>
    </source>
</evidence>
<accession>A0A7M4D4U4</accession>
<name>A0A7M4D4U4_9BACT</name>
<dbReference type="RefSeq" id="WP_156195397.1">
    <property type="nucleotide sequence ID" value="NZ_QTZN02000013.1"/>
</dbReference>
<feature type="chain" id="PRO_5029738722" description="DUF4249 family protein" evidence="1">
    <location>
        <begin position="22"/>
        <end position="320"/>
    </location>
</feature>
<keyword evidence="1" id="KW-0732">Signal</keyword>
<dbReference type="EMBL" id="QTZN02000013">
    <property type="protein sequence ID" value="MVB06878.1"/>
    <property type="molecule type" value="Genomic_DNA"/>
</dbReference>
<protein>
    <recommendedName>
        <fullName evidence="6">DUF4249 family protein</fullName>
    </recommendedName>
</protein>
<comment type="caution">
    <text evidence="2">The sequence shown here is derived from an EMBL/GenBank/DDBJ whole genome shotgun (WGS) entry which is preliminary data.</text>
</comment>
<dbReference type="Proteomes" id="UP000462449">
    <property type="component" value="Unassembled WGS sequence"/>
</dbReference>
<sequence length="320" mass="36619">MQQLSILKNSILICMCLLLSACPGTYVEENVISTFTEKYPFNYIGLIGGNSDTANVEVYFTESDGKEKNKLVRKWVNLPCIIGGHFTNVTFDSLEIQSQNSLGKESSFPSGRKARADYLEGGSHFLRIINHSTSPIEYFIAGNHKMITYDLNKKFSRGTSSSAPPVTTTFSLLPEVLYKNAPIKYLLFPEKKPLSDMYYLDYSITDDCYVYNNRVDTLYFSENRIGDLTVAEAWSIEDVMKLYRAEYHQSIDTVLQIKFSAKWENYPRLSLLGEKYEGGYIWQYEAKPQYYGKILAGDSVQTSDKIPFINHVCYSFYCDK</sequence>
<evidence type="ECO:0000313" key="2">
    <source>
        <dbReference type="EMBL" id="MUP37673.1"/>
    </source>
</evidence>
<feature type="signal peptide" evidence="1">
    <location>
        <begin position="1"/>
        <end position="21"/>
    </location>
</feature>
<evidence type="ECO:0000313" key="5">
    <source>
        <dbReference type="Proteomes" id="UP000462449"/>
    </source>
</evidence>
<evidence type="ECO:0000313" key="3">
    <source>
        <dbReference type="EMBL" id="MVB06878.1"/>
    </source>
</evidence>